<dbReference type="InterPro" id="IPR021520">
    <property type="entry name" value="Stealth_CR2"/>
</dbReference>
<evidence type="ECO:0000256" key="1">
    <source>
        <dbReference type="ARBA" id="ARBA00007583"/>
    </source>
</evidence>
<dbReference type="InterPro" id="IPR047141">
    <property type="entry name" value="Stealth"/>
</dbReference>
<evidence type="ECO:0000259" key="5">
    <source>
        <dbReference type="Pfam" id="PF17101"/>
    </source>
</evidence>
<evidence type="ECO:0000259" key="4">
    <source>
        <dbReference type="Pfam" id="PF11380"/>
    </source>
</evidence>
<evidence type="ECO:0000259" key="6">
    <source>
        <dbReference type="Pfam" id="PF17102"/>
    </source>
</evidence>
<proteinExistence type="inferred from homology"/>
<keyword evidence="3" id="KW-0472">Membrane</keyword>
<feature type="transmembrane region" description="Helical" evidence="3">
    <location>
        <begin position="442"/>
        <end position="469"/>
    </location>
</feature>
<name>A0A8K1CP66_PYTOL</name>
<dbReference type="GO" id="GO:0016772">
    <property type="term" value="F:transferase activity, transferring phosphorus-containing groups"/>
    <property type="evidence" value="ECO:0007669"/>
    <property type="project" value="InterPro"/>
</dbReference>
<dbReference type="InterPro" id="IPR031358">
    <property type="entry name" value="Stealth_CR1"/>
</dbReference>
<dbReference type="InterPro" id="IPR031357">
    <property type="entry name" value="Stealth_CR3"/>
</dbReference>
<keyword evidence="3" id="KW-1133">Transmembrane helix</keyword>
<evidence type="ECO:0008006" key="9">
    <source>
        <dbReference type="Google" id="ProtNLM"/>
    </source>
</evidence>
<feature type="domain" description="Stealth protein CR3 conserved region 3" evidence="6">
    <location>
        <begin position="265"/>
        <end position="313"/>
    </location>
</feature>
<accession>A0A8K1CP66</accession>
<gene>
    <name evidence="7" type="ORF">Poli38472_003965</name>
</gene>
<organism evidence="7 8">
    <name type="scientific">Pythium oligandrum</name>
    <name type="common">Mycoparasitic fungus</name>
    <dbReference type="NCBI Taxonomy" id="41045"/>
    <lineage>
        <taxon>Eukaryota</taxon>
        <taxon>Sar</taxon>
        <taxon>Stramenopiles</taxon>
        <taxon>Oomycota</taxon>
        <taxon>Peronosporomycetes</taxon>
        <taxon>Pythiales</taxon>
        <taxon>Pythiaceae</taxon>
        <taxon>Pythium</taxon>
    </lineage>
</organism>
<dbReference type="Pfam" id="PF11380">
    <property type="entry name" value="Stealth_CR2"/>
    <property type="match status" value="1"/>
</dbReference>
<evidence type="ECO:0000256" key="2">
    <source>
        <dbReference type="ARBA" id="ARBA00022679"/>
    </source>
</evidence>
<keyword evidence="2" id="KW-0808">Transferase</keyword>
<comment type="caution">
    <text evidence="7">The sequence shown here is derived from an EMBL/GenBank/DDBJ whole genome shotgun (WGS) entry which is preliminary data.</text>
</comment>
<dbReference type="PANTHER" id="PTHR24045:SF0">
    <property type="entry name" value="N-ACETYLGLUCOSAMINE-1-PHOSPHOTRANSFERASE SUBUNITS ALPHA_BETA"/>
    <property type="match status" value="1"/>
</dbReference>
<dbReference type="PANTHER" id="PTHR24045">
    <property type="match status" value="1"/>
</dbReference>
<dbReference type="AlphaFoldDB" id="A0A8K1CP66"/>
<dbReference type="Pfam" id="PF17102">
    <property type="entry name" value="Stealth_CR3"/>
    <property type="match status" value="1"/>
</dbReference>
<dbReference type="EMBL" id="SPLM01000036">
    <property type="protein sequence ID" value="TMW66200.1"/>
    <property type="molecule type" value="Genomic_DNA"/>
</dbReference>
<dbReference type="Proteomes" id="UP000794436">
    <property type="component" value="Unassembled WGS sequence"/>
</dbReference>
<evidence type="ECO:0000256" key="3">
    <source>
        <dbReference type="SAM" id="Phobius"/>
    </source>
</evidence>
<keyword evidence="8" id="KW-1185">Reference proteome</keyword>
<dbReference type="Pfam" id="PF17101">
    <property type="entry name" value="Stealth_CR1"/>
    <property type="match status" value="1"/>
</dbReference>
<evidence type="ECO:0000313" key="8">
    <source>
        <dbReference type="Proteomes" id="UP000794436"/>
    </source>
</evidence>
<feature type="domain" description="Stealth protein CR1 conserved region 1" evidence="5">
    <location>
        <begin position="81"/>
        <end position="105"/>
    </location>
</feature>
<evidence type="ECO:0000313" key="7">
    <source>
        <dbReference type="EMBL" id="TMW66200.1"/>
    </source>
</evidence>
<sequence length="487" mass="55959">MQSPTAVRLRLALTQRRHLPWILVGAIAAWFLVVYMLHAMPTGSTYDTLTDTEAQQYGDAEMAEMFPGKCKIKNFNQLRRMSIVYTWVNGSQPCYREQRIKHGGKNAVGGSRDREIGELKYSIRSFKKFVPWHTGPIFIVTPGHIPEWVDLNNPRIKVINQDDLFPDYAKSFLPSFNTHVIEQFLYLIPGLSDIYMQINDDYIFTKPIEPHEFFTCDGGIRLLHENGLISHVPPTPKKGIWISSVLNTQQEMDLRWGKKDRHFIKHAPFVYSRRAFERVHQIFDRPLYMTLKSKFRGKPDMNMPLLHHYYMMSQGSQELGIPIYSPPQEEMQGYKLVLMQNDNIPQLKETFGQIIDGTTPYKIIALNDEYSDMAVADTAIDFLGRFLPEPTEFELKPGAEPHPLTIRKAGSCEVDDTILSPFPRRIEASQKFQVVAYREIRWVAFTTSLLKGLGMGLGVLIAYVFYLLVLRRNHATTGGSMAAYDKV</sequence>
<dbReference type="OrthoDB" id="263283at2759"/>
<comment type="similarity">
    <text evidence="1">Belongs to the stealth family.</text>
</comment>
<dbReference type="GO" id="GO:0005794">
    <property type="term" value="C:Golgi apparatus"/>
    <property type="evidence" value="ECO:0007669"/>
    <property type="project" value="TreeGrafter"/>
</dbReference>
<reference evidence="7" key="1">
    <citation type="submission" date="2019-03" db="EMBL/GenBank/DDBJ databases">
        <title>Long read genome sequence of the mycoparasitic Pythium oligandrum ATCC 38472 isolated from sugarbeet rhizosphere.</title>
        <authorList>
            <person name="Gaulin E."/>
        </authorList>
    </citation>
    <scope>NUCLEOTIDE SEQUENCE</scope>
    <source>
        <strain evidence="7">ATCC 38472_TT</strain>
    </source>
</reference>
<feature type="domain" description="Stealth protein CR2 conserved region 2" evidence="4">
    <location>
        <begin position="112"/>
        <end position="219"/>
    </location>
</feature>
<feature type="transmembrane region" description="Helical" evidence="3">
    <location>
        <begin position="21"/>
        <end position="40"/>
    </location>
</feature>
<keyword evidence="3" id="KW-0812">Transmembrane</keyword>
<protein>
    <recommendedName>
        <fullName evidence="9">Exopolysaccharide phosphotransferase</fullName>
    </recommendedName>
</protein>